<dbReference type="AlphaFoldDB" id="A0A0E4GC68"/>
<dbReference type="EMBL" id="CGIH01000037">
    <property type="protein sequence ID" value="CFX91236.1"/>
    <property type="molecule type" value="Genomic_DNA"/>
</dbReference>
<feature type="non-terminal residue" evidence="2">
    <location>
        <position position="1"/>
    </location>
</feature>
<proteinExistence type="predicted"/>
<dbReference type="GO" id="GO:0016829">
    <property type="term" value="F:lyase activity"/>
    <property type="evidence" value="ECO:0007669"/>
    <property type="project" value="UniProtKB-KW"/>
</dbReference>
<gene>
    <name evidence="2" type="ORF">2178</name>
</gene>
<name>A0A0E4GC68_9FIRM</name>
<dbReference type="SUPFAM" id="SSF51126">
    <property type="entry name" value="Pectin lyase-like"/>
    <property type="match status" value="2"/>
</dbReference>
<keyword evidence="2" id="KW-0456">Lyase</keyword>
<dbReference type="SMART" id="SM00710">
    <property type="entry name" value="PbH1"/>
    <property type="match status" value="11"/>
</dbReference>
<evidence type="ECO:0000313" key="2">
    <source>
        <dbReference type="EMBL" id="CFX91236.1"/>
    </source>
</evidence>
<dbReference type="RefSeq" id="WP_046498789.1">
    <property type="nucleotide sequence ID" value="NZ_CGIH01000037.1"/>
</dbReference>
<dbReference type="Gene3D" id="2.160.20.10">
    <property type="entry name" value="Single-stranded right-handed beta-helix, Pectin lyase-like"/>
    <property type="match status" value="2"/>
</dbReference>
<organism evidence="2 3">
    <name type="scientific">Syntrophomonas zehnderi OL-4</name>
    <dbReference type="NCBI Taxonomy" id="690567"/>
    <lineage>
        <taxon>Bacteria</taxon>
        <taxon>Bacillati</taxon>
        <taxon>Bacillota</taxon>
        <taxon>Clostridia</taxon>
        <taxon>Eubacteriales</taxon>
        <taxon>Syntrophomonadaceae</taxon>
        <taxon>Syntrophomonas</taxon>
    </lineage>
</organism>
<protein>
    <submittedName>
        <fullName evidence="2">Pectin lyase fold/virulence factor</fullName>
    </submittedName>
</protein>
<keyword evidence="3" id="KW-1185">Reference proteome</keyword>
<feature type="domain" description="Right handed beta helix" evidence="1">
    <location>
        <begin position="42"/>
        <end position="196"/>
    </location>
</feature>
<dbReference type="InterPro" id="IPR039448">
    <property type="entry name" value="Beta_helix"/>
</dbReference>
<sequence>AIFKGGEAALEHITIRNTQITNPQGNGIYLTNHIYWHQLIDVIIDGVTITGAQNDGIYINMESRDDSYDVTINNTTVNGSTGNGATILARRNINITNNNHSFKNNTGWGLYLRGIGTTTTTFQNNNIENNGNGLYLENIHNITITNTLQNNGGIGCQIVSCTNNILQDTTFTNNIKTYTHAIRIIGTNNNITLRNLQINNPTNIAIHLGEYGTLNTNILIENVNITNSGATAIFKGGEAALEHITIRNTQITNPQGNGIYLTNHIYWHQLIDVIIDGVTITGAQNDGIYINMESRDDSYDVTINNTTVNGSTGNGATILARRNINITNNNHSFKNNTGWGLYL</sequence>
<dbReference type="InterPro" id="IPR006626">
    <property type="entry name" value="PbH1"/>
</dbReference>
<evidence type="ECO:0000259" key="1">
    <source>
        <dbReference type="Pfam" id="PF13229"/>
    </source>
</evidence>
<dbReference type="InterPro" id="IPR011050">
    <property type="entry name" value="Pectin_lyase_fold/virulence"/>
</dbReference>
<evidence type="ECO:0000313" key="3">
    <source>
        <dbReference type="Proteomes" id="UP000045545"/>
    </source>
</evidence>
<dbReference type="Proteomes" id="UP000045545">
    <property type="component" value="Unassembled WGS sequence"/>
</dbReference>
<reference evidence="2 3" key="1">
    <citation type="submission" date="2015-03" db="EMBL/GenBank/DDBJ databases">
        <authorList>
            <person name="Murphy D."/>
        </authorList>
    </citation>
    <scope>NUCLEOTIDE SEQUENCE [LARGE SCALE GENOMIC DNA]</scope>
    <source>
        <strain evidence="2 3">OL-4</strain>
    </source>
</reference>
<dbReference type="InterPro" id="IPR012334">
    <property type="entry name" value="Pectin_lyas_fold"/>
</dbReference>
<feature type="non-terminal residue" evidence="2">
    <location>
        <position position="343"/>
    </location>
</feature>
<dbReference type="Pfam" id="PF13229">
    <property type="entry name" value="Beta_helix"/>
    <property type="match status" value="1"/>
</dbReference>
<accession>A0A0E4GC68</accession>